<accession>A0A4R1CGN3</accession>
<organism evidence="2 3">
    <name type="scientific">Nocardioides jejuensis</name>
    <dbReference type="NCBI Taxonomy" id="2502782"/>
    <lineage>
        <taxon>Bacteria</taxon>
        <taxon>Bacillati</taxon>
        <taxon>Actinomycetota</taxon>
        <taxon>Actinomycetes</taxon>
        <taxon>Propionibacteriales</taxon>
        <taxon>Nocardioidaceae</taxon>
        <taxon>Nocardioides</taxon>
    </lineage>
</organism>
<gene>
    <name evidence="2" type="ORF">EPD65_06080</name>
</gene>
<feature type="compositionally biased region" description="Basic and acidic residues" evidence="1">
    <location>
        <begin position="1"/>
        <end position="13"/>
    </location>
</feature>
<dbReference type="RefSeq" id="WP_131582270.1">
    <property type="nucleotide sequence ID" value="NZ_SJZJ01000007.1"/>
</dbReference>
<sequence length="261" mass="27282">MTGTLEPDRERGRQMAMTSDQPAGKRTVQAGLINRSIVGGVLLAATISLATAACGSARSPEAEQAGTYAFDQMAGRVDPGGSLPGARSLADALPNRMHLLGLSRKYIPISDAIVLGHVIKVDDGDGFRQKGGGDGPTRKVGLREPEMMWGYVVVTIDVEKQTGTSNTPVQVALWLTGATDIDKFKDSIAGLDDVLVVLDHQTISDGRSLVVPALQATLFGDVVAGKVRFPALGDAEATFVGSLDTPAEIFAQAAKPVSQVS</sequence>
<dbReference type="EMBL" id="SJZJ01000007">
    <property type="protein sequence ID" value="TCJ29867.1"/>
    <property type="molecule type" value="Genomic_DNA"/>
</dbReference>
<keyword evidence="3" id="KW-1185">Reference proteome</keyword>
<evidence type="ECO:0000313" key="3">
    <source>
        <dbReference type="Proteomes" id="UP000295453"/>
    </source>
</evidence>
<dbReference type="Proteomes" id="UP000295453">
    <property type="component" value="Unassembled WGS sequence"/>
</dbReference>
<proteinExistence type="predicted"/>
<protein>
    <submittedName>
        <fullName evidence="2">Uncharacterized protein</fullName>
    </submittedName>
</protein>
<evidence type="ECO:0000256" key="1">
    <source>
        <dbReference type="SAM" id="MobiDB-lite"/>
    </source>
</evidence>
<comment type="caution">
    <text evidence="2">The sequence shown here is derived from an EMBL/GenBank/DDBJ whole genome shotgun (WGS) entry which is preliminary data.</text>
</comment>
<evidence type="ECO:0000313" key="2">
    <source>
        <dbReference type="EMBL" id="TCJ29867.1"/>
    </source>
</evidence>
<feature type="region of interest" description="Disordered" evidence="1">
    <location>
        <begin position="1"/>
        <end position="24"/>
    </location>
</feature>
<reference evidence="2 3" key="1">
    <citation type="submission" date="2019-03" db="EMBL/GenBank/DDBJ databases">
        <authorList>
            <person name="Kim M.K.M."/>
        </authorList>
    </citation>
    <scope>NUCLEOTIDE SEQUENCE [LARGE SCALE GENOMIC DNA]</scope>
    <source>
        <strain evidence="2 3">18JY15-6</strain>
    </source>
</reference>
<name>A0A4R1CGN3_9ACTN</name>
<dbReference type="AlphaFoldDB" id="A0A4R1CGN3"/>